<dbReference type="OrthoDB" id="8943406at2"/>
<dbReference type="RefSeq" id="WP_150739775.1">
    <property type="nucleotide sequence ID" value="NZ_CABPSP010000013.1"/>
</dbReference>
<accession>A0A5E5AFB6</accession>
<reference evidence="2 3" key="1">
    <citation type="submission" date="2019-08" db="EMBL/GenBank/DDBJ databases">
        <authorList>
            <person name="Peeters C."/>
        </authorList>
    </citation>
    <scope>NUCLEOTIDE SEQUENCE [LARGE SCALE GENOMIC DNA]</scope>
    <source>
        <strain evidence="2 3">LMG 31117</strain>
    </source>
</reference>
<dbReference type="AlphaFoldDB" id="A0A5E5AFB6"/>
<evidence type="ECO:0000313" key="3">
    <source>
        <dbReference type="Proteomes" id="UP000383122"/>
    </source>
</evidence>
<evidence type="ECO:0000256" key="1">
    <source>
        <dbReference type="SAM" id="MobiDB-lite"/>
    </source>
</evidence>
<organism evidence="2 3">
    <name type="scientific">Pandoraea anapnoica</name>
    <dbReference type="NCBI Taxonomy" id="2508301"/>
    <lineage>
        <taxon>Bacteria</taxon>
        <taxon>Pseudomonadati</taxon>
        <taxon>Pseudomonadota</taxon>
        <taxon>Betaproteobacteria</taxon>
        <taxon>Burkholderiales</taxon>
        <taxon>Burkholderiaceae</taxon>
        <taxon>Pandoraea</taxon>
    </lineage>
</organism>
<evidence type="ECO:0000313" key="2">
    <source>
        <dbReference type="EMBL" id="VVE71532.1"/>
    </source>
</evidence>
<dbReference type="Proteomes" id="UP000383122">
    <property type="component" value="Unassembled WGS sequence"/>
</dbReference>
<dbReference type="EMBL" id="CABPSP010000013">
    <property type="protein sequence ID" value="VVE71532.1"/>
    <property type="molecule type" value="Genomic_DNA"/>
</dbReference>
<gene>
    <name evidence="2" type="ORF">PAN31117_04086</name>
</gene>
<name>A0A5E5AFB6_9BURK</name>
<sequence length="71" mass="7945">MNADVFSPDELRRAQRAMGLEETPVEALSPFMRTTLAIVARCALNRPAPPLPQPREFTRPDVKRLAAGDRE</sequence>
<protein>
    <submittedName>
        <fullName evidence="2">Uncharacterized protein</fullName>
    </submittedName>
</protein>
<feature type="region of interest" description="Disordered" evidence="1">
    <location>
        <begin position="47"/>
        <end position="71"/>
    </location>
</feature>
<feature type="compositionally biased region" description="Basic and acidic residues" evidence="1">
    <location>
        <begin position="56"/>
        <end position="71"/>
    </location>
</feature>
<keyword evidence="3" id="KW-1185">Reference proteome</keyword>
<proteinExistence type="predicted"/>